<dbReference type="Gene3D" id="3.40.50.1000">
    <property type="entry name" value="HAD superfamily/HAD-like"/>
    <property type="match status" value="1"/>
</dbReference>
<comment type="caution">
    <text evidence="1">The sequence shown here is derived from an EMBL/GenBank/DDBJ whole genome shotgun (WGS) entry which is preliminary data.</text>
</comment>
<sequence>MLKAVVFDLDGVLINSEPYYFEQKLNYFHEIGLKVTAEQVKALYGQNLRQVWQTLFPEATPEQYTQWQAGYVTYKKQHPMDYRARLNPDAVPTLAKLKQLGLQLALASASDMAAIENVFQHTGIGQFFDKVTSGQQFPRSKPDPAIYLATLSQLQLPASDVLAVEDSKVGIAAARAAKIKVAALKPLTDDFVIDQSQADFKVSHLTNLVQLAADLKAGTK</sequence>
<gene>
    <name evidence="1" type="ORF">FC07_GL002668</name>
</gene>
<dbReference type="SFLD" id="SFLDG01129">
    <property type="entry name" value="C1.5:_HAD__Beta-PGM__Phosphata"/>
    <property type="match status" value="1"/>
</dbReference>
<dbReference type="AlphaFoldDB" id="A0A0R1GY81"/>
<dbReference type="PANTHER" id="PTHR43434:SF1">
    <property type="entry name" value="PHOSPHOGLYCOLATE PHOSPHATASE"/>
    <property type="match status" value="1"/>
</dbReference>
<dbReference type="InterPro" id="IPR023214">
    <property type="entry name" value="HAD_sf"/>
</dbReference>
<dbReference type="Pfam" id="PF13419">
    <property type="entry name" value="HAD_2"/>
    <property type="match status" value="1"/>
</dbReference>
<evidence type="ECO:0000313" key="1">
    <source>
        <dbReference type="EMBL" id="KRK38952.1"/>
    </source>
</evidence>
<proteinExistence type="predicted"/>
<dbReference type="Proteomes" id="UP000051461">
    <property type="component" value="Unassembled WGS sequence"/>
</dbReference>
<dbReference type="NCBIfam" id="TIGR01509">
    <property type="entry name" value="HAD-SF-IA-v3"/>
    <property type="match status" value="1"/>
</dbReference>
<dbReference type="OrthoDB" id="9797743at2"/>
<dbReference type="SFLD" id="SFLDG01135">
    <property type="entry name" value="C1.5.6:_HAD__Beta-PGM__Phospha"/>
    <property type="match status" value="1"/>
</dbReference>
<evidence type="ECO:0000313" key="2">
    <source>
        <dbReference type="Proteomes" id="UP000051461"/>
    </source>
</evidence>
<dbReference type="GO" id="GO:0008967">
    <property type="term" value="F:phosphoglycolate phosphatase activity"/>
    <property type="evidence" value="ECO:0007669"/>
    <property type="project" value="TreeGrafter"/>
</dbReference>
<dbReference type="EMBL" id="AZDA01000046">
    <property type="protein sequence ID" value="KRK38952.1"/>
    <property type="molecule type" value="Genomic_DNA"/>
</dbReference>
<dbReference type="CDD" id="cd07505">
    <property type="entry name" value="HAD_BPGM-like"/>
    <property type="match status" value="1"/>
</dbReference>
<name>A0A0R1GY81_9LACO</name>
<dbReference type="InterPro" id="IPR036412">
    <property type="entry name" value="HAD-like_sf"/>
</dbReference>
<dbReference type="GO" id="GO:0006281">
    <property type="term" value="P:DNA repair"/>
    <property type="evidence" value="ECO:0007669"/>
    <property type="project" value="TreeGrafter"/>
</dbReference>
<dbReference type="InterPro" id="IPR006439">
    <property type="entry name" value="HAD-SF_hydro_IA"/>
</dbReference>
<dbReference type="PANTHER" id="PTHR43434">
    <property type="entry name" value="PHOSPHOGLYCOLATE PHOSPHATASE"/>
    <property type="match status" value="1"/>
</dbReference>
<dbReference type="GO" id="GO:0005829">
    <property type="term" value="C:cytosol"/>
    <property type="evidence" value="ECO:0007669"/>
    <property type="project" value="TreeGrafter"/>
</dbReference>
<dbReference type="InterPro" id="IPR023198">
    <property type="entry name" value="PGP-like_dom2"/>
</dbReference>
<dbReference type="PRINTS" id="PR00413">
    <property type="entry name" value="HADHALOGNASE"/>
</dbReference>
<reference evidence="1 2" key="1">
    <citation type="journal article" date="2015" name="Genome Announc.">
        <title>Expanding the biotechnology potential of lactobacilli through comparative genomics of 213 strains and associated genera.</title>
        <authorList>
            <person name="Sun Z."/>
            <person name="Harris H.M."/>
            <person name="McCann A."/>
            <person name="Guo C."/>
            <person name="Argimon S."/>
            <person name="Zhang W."/>
            <person name="Yang X."/>
            <person name="Jeffery I.B."/>
            <person name="Cooney J.C."/>
            <person name="Kagawa T.F."/>
            <person name="Liu W."/>
            <person name="Song Y."/>
            <person name="Salvetti E."/>
            <person name="Wrobel A."/>
            <person name="Rasinkangas P."/>
            <person name="Parkhill J."/>
            <person name="Rea M.C."/>
            <person name="O'Sullivan O."/>
            <person name="Ritari J."/>
            <person name="Douillard F.P."/>
            <person name="Paul Ross R."/>
            <person name="Yang R."/>
            <person name="Briner A.E."/>
            <person name="Felis G.E."/>
            <person name="de Vos W.M."/>
            <person name="Barrangou R."/>
            <person name="Klaenhammer T.R."/>
            <person name="Caufield P.W."/>
            <person name="Cui Y."/>
            <person name="Zhang H."/>
            <person name="O'Toole P.W."/>
        </authorList>
    </citation>
    <scope>NUCLEOTIDE SEQUENCE [LARGE SCALE GENOMIC DNA]</scope>
    <source>
        <strain evidence="1 2">DSM 20003</strain>
    </source>
</reference>
<keyword evidence="2" id="KW-1185">Reference proteome</keyword>
<dbReference type="STRING" id="1423726.FC07_GL002668"/>
<accession>A0A0R1GY81</accession>
<organism evidence="1 2">
    <name type="scientific">Loigolactobacillus bifermentans DSM 20003</name>
    <dbReference type="NCBI Taxonomy" id="1423726"/>
    <lineage>
        <taxon>Bacteria</taxon>
        <taxon>Bacillati</taxon>
        <taxon>Bacillota</taxon>
        <taxon>Bacilli</taxon>
        <taxon>Lactobacillales</taxon>
        <taxon>Lactobacillaceae</taxon>
        <taxon>Loigolactobacillus</taxon>
    </lineage>
</organism>
<protein>
    <submittedName>
        <fullName evidence="1">HAD family sugar phosphatase</fullName>
    </submittedName>
</protein>
<dbReference type="PATRIC" id="fig|1423726.3.peg.2777"/>
<dbReference type="RefSeq" id="WP_057904325.1">
    <property type="nucleotide sequence ID" value="NZ_AZDA01000046.1"/>
</dbReference>
<dbReference type="InterPro" id="IPR041492">
    <property type="entry name" value="HAD_2"/>
</dbReference>
<dbReference type="InterPro" id="IPR050155">
    <property type="entry name" value="HAD-like_hydrolase_sf"/>
</dbReference>
<dbReference type="SUPFAM" id="SSF56784">
    <property type="entry name" value="HAD-like"/>
    <property type="match status" value="1"/>
</dbReference>
<dbReference type="SFLD" id="SFLDS00003">
    <property type="entry name" value="Haloacid_Dehalogenase"/>
    <property type="match status" value="1"/>
</dbReference>
<dbReference type="Gene3D" id="1.10.150.240">
    <property type="entry name" value="Putative phosphatase, domain 2"/>
    <property type="match status" value="1"/>
</dbReference>